<evidence type="ECO:0000256" key="5">
    <source>
        <dbReference type="ARBA" id="ARBA00022574"/>
    </source>
</evidence>
<dbReference type="PANTHER" id="PTHR46027">
    <property type="entry name" value="PEROXISOMAL TARGETING SIGNAL 2 RECEPTOR"/>
    <property type="match status" value="1"/>
</dbReference>
<dbReference type="AlphaFoldDB" id="A0A7S0ENW2"/>
<keyword evidence="3" id="KW-0813">Transport</keyword>
<dbReference type="InterPro" id="IPR020472">
    <property type="entry name" value="WD40_PAC1"/>
</dbReference>
<evidence type="ECO:0000256" key="7">
    <source>
        <dbReference type="ARBA" id="ARBA00022927"/>
    </source>
</evidence>
<organism evidence="12">
    <name type="scientific">Hanusia phi</name>
    <dbReference type="NCBI Taxonomy" id="3032"/>
    <lineage>
        <taxon>Eukaryota</taxon>
        <taxon>Cryptophyceae</taxon>
        <taxon>Pyrenomonadales</taxon>
        <taxon>Geminigeraceae</taxon>
        <taxon>Hanusia</taxon>
    </lineage>
</organism>
<keyword evidence="7" id="KW-0653">Protein transport</keyword>
<dbReference type="InterPro" id="IPR044536">
    <property type="entry name" value="PEX7"/>
</dbReference>
<dbReference type="EMBL" id="HBEO01020702">
    <property type="protein sequence ID" value="CAD8490618.1"/>
    <property type="molecule type" value="Transcribed_RNA"/>
</dbReference>
<dbReference type="SMART" id="SM00320">
    <property type="entry name" value="WD40"/>
    <property type="match status" value="6"/>
</dbReference>
<proteinExistence type="inferred from homology"/>
<keyword evidence="6" id="KW-0677">Repeat</keyword>
<dbReference type="GO" id="GO:0005053">
    <property type="term" value="F:peroxisome matrix targeting signal-2 binding"/>
    <property type="evidence" value="ECO:0007669"/>
    <property type="project" value="InterPro"/>
</dbReference>
<evidence type="ECO:0000256" key="4">
    <source>
        <dbReference type="ARBA" id="ARBA00022490"/>
    </source>
</evidence>
<dbReference type="PROSITE" id="PS50082">
    <property type="entry name" value="WD_REPEATS_2"/>
    <property type="match status" value="4"/>
</dbReference>
<name>A0A7S0ENW2_9CRYP</name>
<evidence type="ECO:0000256" key="9">
    <source>
        <dbReference type="ARBA" id="ARBA00024017"/>
    </source>
</evidence>
<evidence type="ECO:0000256" key="3">
    <source>
        <dbReference type="ARBA" id="ARBA00022448"/>
    </source>
</evidence>
<evidence type="ECO:0000256" key="1">
    <source>
        <dbReference type="ARBA" id="ARBA00004253"/>
    </source>
</evidence>
<protein>
    <recommendedName>
        <fullName evidence="10">Peroxin-7</fullName>
    </recommendedName>
</protein>
<dbReference type="GO" id="GO:0005782">
    <property type="term" value="C:peroxisomal matrix"/>
    <property type="evidence" value="ECO:0007669"/>
    <property type="project" value="UniProtKB-SubCell"/>
</dbReference>
<dbReference type="GO" id="GO:0005829">
    <property type="term" value="C:cytosol"/>
    <property type="evidence" value="ECO:0007669"/>
    <property type="project" value="UniProtKB-SubCell"/>
</dbReference>
<dbReference type="Gene3D" id="2.130.10.10">
    <property type="entry name" value="YVTN repeat-like/Quinoprotein amine dehydrogenase"/>
    <property type="match status" value="1"/>
</dbReference>
<evidence type="ECO:0000313" key="12">
    <source>
        <dbReference type="EMBL" id="CAD8490618.1"/>
    </source>
</evidence>
<feature type="repeat" description="WD" evidence="11">
    <location>
        <begin position="98"/>
        <end position="140"/>
    </location>
</feature>
<evidence type="ECO:0000256" key="2">
    <source>
        <dbReference type="ARBA" id="ARBA00004514"/>
    </source>
</evidence>
<evidence type="ECO:0000256" key="10">
    <source>
        <dbReference type="ARBA" id="ARBA00032565"/>
    </source>
</evidence>
<dbReference type="PANTHER" id="PTHR46027:SF1">
    <property type="entry name" value="PEROXISOMAL TARGETING SIGNAL 2 RECEPTOR"/>
    <property type="match status" value="1"/>
</dbReference>
<dbReference type="CDD" id="cd00200">
    <property type="entry name" value="WD40"/>
    <property type="match status" value="1"/>
</dbReference>
<keyword evidence="4" id="KW-0963">Cytoplasm</keyword>
<evidence type="ECO:0000256" key="11">
    <source>
        <dbReference type="PROSITE-ProRule" id="PRU00221"/>
    </source>
</evidence>
<dbReference type="SUPFAM" id="SSF50978">
    <property type="entry name" value="WD40 repeat-like"/>
    <property type="match status" value="1"/>
</dbReference>
<feature type="repeat" description="WD" evidence="11">
    <location>
        <begin position="141"/>
        <end position="177"/>
    </location>
</feature>
<evidence type="ECO:0000256" key="8">
    <source>
        <dbReference type="ARBA" id="ARBA00023140"/>
    </source>
</evidence>
<dbReference type="InterPro" id="IPR001680">
    <property type="entry name" value="WD40_rpt"/>
</dbReference>
<gene>
    <name evidence="12" type="ORF">HPHI1048_LOCUS14002</name>
</gene>
<dbReference type="GO" id="GO:0016558">
    <property type="term" value="P:protein import into peroxisome matrix"/>
    <property type="evidence" value="ECO:0007669"/>
    <property type="project" value="InterPro"/>
</dbReference>
<keyword evidence="5 11" id="KW-0853">WD repeat</keyword>
<reference evidence="12" key="1">
    <citation type="submission" date="2021-01" db="EMBL/GenBank/DDBJ databases">
        <authorList>
            <person name="Corre E."/>
            <person name="Pelletier E."/>
            <person name="Niang G."/>
            <person name="Scheremetjew M."/>
            <person name="Finn R."/>
            <person name="Kale V."/>
            <person name="Holt S."/>
            <person name="Cochrane G."/>
            <person name="Meng A."/>
            <person name="Brown T."/>
            <person name="Cohen L."/>
        </authorList>
    </citation>
    <scope>NUCLEOTIDE SEQUENCE</scope>
    <source>
        <strain evidence="12">CCMP325</strain>
    </source>
</reference>
<accession>A0A7S0ENW2</accession>
<evidence type="ECO:0000256" key="6">
    <source>
        <dbReference type="ARBA" id="ARBA00022737"/>
    </source>
</evidence>
<feature type="repeat" description="WD" evidence="11">
    <location>
        <begin position="228"/>
        <end position="261"/>
    </location>
</feature>
<dbReference type="PRINTS" id="PR00320">
    <property type="entry name" value="GPROTEINBRPT"/>
</dbReference>
<keyword evidence="8" id="KW-0576">Peroxisome</keyword>
<dbReference type="InterPro" id="IPR036322">
    <property type="entry name" value="WD40_repeat_dom_sf"/>
</dbReference>
<sequence length="315" mass="35529">MRLVSKFPCTGVAFSPFENGRVAICSAQHFGIIGNGVQSVFDLRPSGPVESRAYMTQDAVYDCCWSEINENHLISACGDGSLKLWDLGITVNRPLLAFQAHTREVYSVSWNVVQKDVFLSSSWDGSIKLWTPEMPRSLRSWNGHQGFIYRACWSPKSTSTFLSCSADCSIRLWDTRSPVCSFTFLGHQHEVLSVDWCKYNEFTFASGAADKTIRLWDSRKCNQCIKTIVGHRYAVRNVKFSPFSPQHLLSCSYDLTVALWNCMFNTGNHALMIQSEHHKEFVVAVDFNLLIDGQVASASWDRSACVWTLGHDPSR</sequence>
<comment type="subcellular location">
    <subcellularLocation>
        <location evidence="2">Cytoplasm</location>
        <location evidence="2">Cytosol</location>
    </subcellularLocation>
    <subcellularLocation>
        <location evidence="1">Peroxisome matrix</location>
    </subcellularLocation>
</comment>
<dbReference type="InterPro" id="IPR015943">
    <property type="entry name" value="WD40/YVTN_repeat-like_dom_sf"/>
</dbReference>
<dbReference type="Pfam" id="PF00400">
    <property type="entry name" value="WD40"/>
    <property type="match status" value="6"/>
</dbReference>
<dbReference type="PROSITE" id="PS50294">
    <property type="entry name" value="WD_REPEATS_REGION"/>
    <property type="match status" value="4"/>
</dbReference>
<comment type="similarity">
    <text evidence="9">Belongs to the WD repeat peroxin-7 family.</text>
</comment>
<feature type="repeat" description="WD" evidence="11">
    <location>
        <begin position="184"/>
        <end position="217"/>
    </location>
</feature>